<dbReference type="PANTHER" id="PTHR37610">
    <property type="entry name" value="CCHC-TYPE DOMAIN-CONTAINING PROTEIN"/>
    <property type="match status" value="1"/>
</dbReference>
<accession>A0A9D3UIK1</accession>
<dbReference type="Proteomes" id="UP000828251">
    <property type="component" value="Unassembled WGS sequence"/>
</dbReference>
<keyword evidence="3" id="KW-1185">Reference proteome</keyword>
<dbReference type="AlphaFoldDB" id="A0A9D3UIK1"/>
<dbReference type="EMBL" id="JAIQCV010000011">
    <property type="protein sequence ID" value="KAH1045630.1"/>
    <property type="molecule type" value="Genomic_DNA"/>
</dbReference>
<evidence type="ECO:0000313" key="3">
    <source>
        <dbReference type="Proteomes" id="UP000828251"/>
    </source>
</evidence>
<protein>
    <recommendedName>
        <fullName evidence="1">Retrotransposon Copia-like N-terminal domain-containing protein</fullName>
    </recommendedName>
</protein>
<evidence type="ECO:0000259" key="1">
    <source>
        <dbReference type="Pfam" id="PF14244"/>
    </source>
</evidence>
<dbReference type="Pfam" id="PF14244">
    <property type="entry name" value="Retrotran_gag_3"/>
    <property type="match status" value="1"/>
</dbReference>
<proteinExistence type="predicted"/>
<comment type="caution">
    <text evidence="2">The sequence shown here is derived from an EMBL/GenBank/DDBJ whole genome shotgun (WGS) entry which is preliminary data.</text>
</comment>
<sequence length="120" mass="13729">MVSELLFTLVTALEFLFCCAVCFLNFSIAMTITDCNGRDGELVTMDFNNPMYFHPSDTPSTQLVSHHLIVHENYVIWSRSIRIALLAKNKLDFVDRSCSRESVQSIFQSQWDRCNAIVLS</sequence>
<dbReference type="InterPro" id="IPR029472">
    <property type="entry name" value="Copia-like_N"/>
</dbReference>
<organism evidence="2 3">
    <name type="scientific">Gossypium stocksii</name>
    <dbReference type="NCBI Taxonomy" id="47602"/>
    <lineage>
        <taxon>Eukaryota</taxon>
        <taxon>Viridiplantae</taxon>
        <taxon>Streptophyta</taxon>
        <taxon>Embryophyta</taxon>
        <taxon>Tracheophyta</taxon>
        <taxon>Spermatophyta</taxon>
        <taxon>Magnoliopsida</taxon>
        <taxon>eudicotyledons</taxon>
        <taxon>Gunneridae</taxon>
        <taxon>Pentapetalae</taxon>
        <taxon>rosids</taxon>
        <taxon>malvids</taxon>
        <taxon>Malvales</taxon>
        <taxon>Malvaceae</taxon>
        <taxon>Malvoideae</taxon>
        <taxon>Gossypium</taxon>
    </lineage>
</organism>
<evidence type="ECO:0000313" key="2">
    <source>
        <dbReference type="EMBL" id="KAH1045630.1"/>
    </source>
</evidence>
<feature type="domain" description="Retrotransposon Copia-like N-terminal" evidence="1">
    <location>
        <begin position="54"/>
        <end position="99"/>
    </location>
</feature>
<reference evidence="2 3" key="1">
    <citation type="journal article" date="2021" name="Plant Biotechnol. J.">
        <title>Multi-omics assisted identification of the key and species-specific regulatory components of drought-tolerant mechanisms in Gossypium stocksii.</title>
        <authorList>
            <person name="Yu D."/>
            <person name="Ke L."/>
            <person name="Zhang D."/>
            <person name="Wu Y."/>
            <person name="Sun Y."/>
            <person name="Mei J."/>
            <person name="Sun J."/>
            <person name="Sun Y."/>
        </authorList>
    </citation>
    <scope>NUCLEOTIDE SEQUENCE [LARGE SCALE GENOMIC DNA]</scope>
    <source>
        <strain evidence="3">cv. E1</strain>
        <tissue evidence="2">Leaf</tissue>
    </source>
</reference>
<gene>
    <name evidence="2" type="ORF">J1N35_036414</name>
</gene>
<dbReference type="OrthoDB" id="1676770at2759"/>
<name>A0A9D3UIK1_9ROSI</name>
<dbReference type="PANTHER" id="PTHR37610:SF78">
    <property type="entry name" value="GAG-POLYPEPTIDE OF LTR COPIA-TYPE-RELATED"/>
    <property type="match status" value="1"/>
</dbReference>